<keyword evidence="4" id="KW-1185">Reference proteome</keyword>
<reference evidence="3" key="1">
    <citation type="submission" date="2022-11" db="EMBL/GenBank/DDBJ databases">
        <authorList>
            <person name="Petersen C."/>
        </authorList>
    </citation>
    <scope>NUCLEOTIDE SEQUENCE</scope>
    <source>
        <strain evidence="3">IBT 19713</strain>
    </source>
</reference>
<proteinExistence type="predicted"/>
<feature type="domain" description="DUF7707" evidence="2">
    <location>
        <begin position="37"/>
        <end position="132"/>
    </location>
</feature>
<feature type="signal peptide" evidence="1">
    <location>
        <begin position="1"/>
        <end position="18"/>
    </location>
</feature>
<dbReference type="AlphaFoldDB" id="A0A9W9TNJ8"/>
<accession>A0A9W9TNJ8</accession>
<evidence type="ECO:0000313" key="3">
    <source>
        <dbReference type="EMBL" id="KAJ5232643.1"/>
    </source>
</evidence>
<dbReference type="GeneID" id="83202199"/>
<comment type="caution">
    <text evidence="3">The sequence shown here is derived from an EMBL/GenBank/DDBJ whole genome shotgun (WGS) entry which is preliminary data.</text>
</comment>
<name>A0A9W9TNJ8_9EURO</name>
<dbReference type="Proteomes" id="UP001150941">
    <property type="component" value="Unassembled WGS sequence"/>
</dbReference>
<dbReference type="PANTHER" id="PTHR38118">
    <property type="entry name" value="ANCHORED CELL WALL PROTEIN 11-RELATED"/>
    <property type="match status" value="1"/>
</dbReference>
<protein>
    <recommendedName>
        <fullName evidence="2">DUF7707 domain-containing protein</fullName>
    </recommendedName>
</protein>
<keyword evidence="1" id="KW-0732">Signal</keyword>
<evidence type="ECO:0000313" key="4">
    <source>
        <dbReference type="Proteomes" id="UP001150941"/>
    </source>
</evidence>
<reference evidence="3" key="2">
    <citation type="journal article" date="2023" name="IMA Fungus">
        <title>Comparative genomic study of the Penicillium genus elucidates a diverse pangenome and 15 lateral gene transfer events.</title>
        <authorList>
            <person name="Petersen C."/>
            <person name="Sorensen T."/>
            <person name="Nielsen M.R."/>
            <person name="Sondergaard T.E."/>
            <person name="Sorensen J.L."/>
            <person name="Fitzpatrick D.A."/>
            <person name="Frisvad J.C."/>
            <person name="Nielsen K.L."/>
        </authorList>
    </citation>
    <scope>NUCLEOTIDE SEQUENCE</scope>
    <source>
        <strain evidence="3">IBT 19713</strain>
    </source>
</reference>
<organism evidence="3 4">
    <name type="scientific">Penicillium chermesinum</name>
    <dbReference type="NCBI Taxonomy" id="63820"/>
    <lineage>
        <taxon>Eukaryota</taxon>
        <taxon>Fungi</taxon>
        <taxon>Dikarya</taxon>
        <taxon>Ascomycota</taxon>
        <taxon>Pezizomycotina</taxon>
        <taxon>Eurotiomycetes</taxon>
        <taxon>Eurotiomycetidae</taxon>
        <taxon>Eurotiales</taxon>
        <taxon>Aspergillaceae</taxon>
        <taxon>Penicillium</taxon>
    </lineage>
</organism>
<evidence type="ECO:0000259" key="2">
    <source>
        <dbReference type="Pfam" id="PF24808"/>
    </source>
</evidence>
<evidence type="ECO:0000256" key="1">
    <source>
        <dbReference type="SAM" id="SignalP"/>
    </source>
</evidence>
<gene>
    <name evidence="3" type="ORF">N7468_005599</name>
</gene>
<feature type="chain" id="PRO_5040931066" description="DUF7707 domain-containing protein" evidence="1">
    <location>
        <begin position="19"/>
        <end position="192"/>
    </location>
</feature>
<dbReference type="InterPro" id="IPR056124">
    <property type="entry name" value="DUF7707"/>
</dbReference>
<dbReference type="PANTHER" id="PTHR38118:SF2">
    <property type="entry name" value="CDP-ALCOHOL PHOSPHATIDYLTRANSFERASE PROTEIN"/>
    <property type="match status" value="1"/>
</dbReference>
<dbReference type="EMBL" id="JAPQKS010000004">
    <property type="protein sequence ID" value="KAJ5232643.1"/>
    <property type="molecule type" value="Genomic_DNA"/>
</dbReference>
<dbReference type="Pfam" id="PF24808">
    <property type="entry name" value="DUF7707"/>
    <property type="match status" value="1"/>
</dbReference>
<dbReference type="RefSeq" id="XP_058330636.1">
    <property type="nucleotide sequence ID" value="XM_058474896.1"/>
</dbReference>
<sequence>MPPTILVMFLSAAAVASSQYMANLIPDSVPLATRRKSDREQSWCQSQTSQCPLICLQIPGAKGSPTQNTCSADTLAYQCVCSNGLSPNASQYSLTMPYYICTETATQCVNKCSDSACQSACRNDHPCGAQKPKIANTTATSATPVISTSVANIQATKVPTAGASQSFPLGNGYILQSCVLIGGVIAGLAALP</sequence>
<dbReference type="OrthoDB" id="2439692at2759"/>